<evidence type="ECO:0000256" key="1">
    <source>
        <dbReference type="SAM" id="SignalP"/>
    </source>
</evidence>
<sequence length="123" mass="12545">MIHSTVHWRTARKILGASAAVLVVAGTGIAAATEAHADGYLSGRESAYVVNYSGIVCDTIANHPSLPGVVGVVQGVADTGHFTGDDAVDVVNASVLTSCPEWWPLLEAVGAQFRAAQGGSVMA</sequence>
<dbReference type="Proteomes" id="UP001186041">
    <property type="component" value="Unassembled WGS sequence"/>
</dbReference>
<feature type="signal peptide" evidence="1">
    <location>
        <begin position="1"/>
        <end position="37"/>
    </location>
</feature>
<dbReference type="RefSeq" id="WP_317721442.1">
    <property type="nucleotide sequence ID" value="NZ_JAWLVK010000001.1"/>
</dbReference>
<organism evidence="2 3">
    <name type="scientific">Mycolicibacterium fortuitum</name>
    <name type="common">Mycobacterium fortuitum</name>
    <dbReference type="NCBI Taxonomy" id="1766"/>
    <lineage>
        <taxon>Bacteria</taxon>
        <taxon>Bacillati</taxon>
        <taxon>Actinomycetota</taxon>
        <taxon>Actinomycetes</taxon>
        <taxon>Mycobacteriales</taxon>
        <taxon>Mycobacteriaceae</taxon>
        <taxon>Mycolicibacterium</taxon>
    </lineage>
</organism>
<dbReference type="AlphaFoldDB" id="A0AAE4V6I7"/>
<evidence type="ECO:0008006" key="4">
    <source>
        <dbReference type="Google" id="ProtNLM"/>
    </source>
</evidence>
<feature type="chain" id="PRO_5042174021" description="DUF732 domain-containing protein" evidence="1">
    <location>
        <begin position="38"/>
        <end position="123"/>
    </location>
</feature>
<reference evidence="2" key="1">
    <citation type="submission" date="2023-10" db="EMBL/GenBank/DDBJ databases">
        <title>Mycolicibacterium fortuitum clinical isolates causing pulmonary infections in humans.</title>
        <authorList>
            <person name="Mejia-Ponce P.M."/>
            <person name="Zenteno-Cuevas R."/>
            <person name="Licona-Cassani C."/>
        </authorList>
    </citation>
    <scope>NUCLEOTIDE SEQUENCE</scope>
    <source>
        <strain evidence="2">M8</strain>
    </source>
</reference>
<evidence type="ECO:0000313" key="2">
    <source>
        <dbReference type="EMBL" id="MDV7288724.1"/>
    </source>
</evidence>
<comment type="caution">
    <text evidence="2">The sequence shown here is derived from an EMBL/GenBank/DDBJ whole genome shotgun (WGS) entry which is preliminary data.</text>
</comment>
<dbReference type="EMBL" id="JAWLVV010000001">
    <property type="protein sequence ID" value="MDV7288724.1"/>
    <property type="molecule type" value="Genomic_DNA"/>
</dbReference>
<protein>
    <recommendedName>
        <fullName evidence="4">DUF732 domain-containing protein</fullName>
    </recommendedName>
</protein>
<name>A0AAE4V6I7_MYCFO</name>
<proteinExistence type="predicted"/>
<gene>
    <name evidence="2" type="ORF">R4485_00930</name>
</gene>
<evidence type="ECO:0000313" key="3">
    <source>
        <dbReference type="Proteomes" id="UP001186041"/>
    </source>
</evidence>
<accession>A0AAE4V6I7</accession>
<keyword evidence="1" id="KW-0732">Signal</keyword>